<keyword evidence="4 8" id="KW-1133">Transmembrane helix</keyword>
<dbReference type="Gene3D" id="1.25.40.10">
    <property type="entry name" value="Tetratricopeptide repeat domain"/>
    <property type="match status" value="1"/>
</dbReference>
<dbReference type="InterPro" id="IPR029787">
    <property type="entry name" value="Nucleotide_cyclase"/>
</dbReference>
<accession>A0A840EI12</accession>
<dbReference type="GO" id="GO:0000166">
    <property type="term" value="F:nucleotide binding"/>
    <property type="evidence" value="ECO:0007669"/>
    <property type="project" value="UniProtKB-KW"/>
</dbReference>
<dbReference type="CDD" id="cd07302">
    <property type="entry name" value="CHD"/>
    <property type="match status" value="1"/>
</dbReference>
<dbReference type="GO" id="GO:0035556">
    <property type="term" value="P:intracellular signal transduction"/>
    <property type="evidence" value="ECO:0007669"/>
    <property type="project" value="InterPro"/>
</dbReference>
<dbReference type="SUPFAM" id="SSF81901">
    <property type="entry name" value="HCP-like"/>
    <property type="match status" value="1"/>
</dbReference>
<dbReference type="InterPro" id="IPR001054">
    <property type="entry name" value="A/G_cyclase"/>
</dbReference>
<evidence type="ECO:0000313" key="11">
    <source>
        <dbReference type="Proteomes" id="UP000576209"/>
    </source>
</evidence>
<dbReference type="PANTHER" id="PTHR11920">
    <property type="entry name" value="GUANYLYL CYCLASE"/>
    <property type="match status" value="1"/>
</dbReference>
<dbReference type="PROSITE" id="PS50005">
    <property type="entry name" value="TPR"/>
    <property type="match status" value="5"/>
</dbReference>
<dbReference type="EMBL" id="JACIFF010000008">
    <property type="protein sequence ID" value="MBB4080536.1"/>
    <property type="molecule type" value="Genomic_DNA"/>
</dbReference>
<dbReference type="PROSITE" id="PS50125">
    <property type="entry name" value="GUANYLATE_CYCLASE_2"/>
    <property type="match status" value="1"/>
</dbReference>
<feature type="transmembrane region" description="Helical" evidence="8">
    <location>
        <begin position="419"/>
        <end position="440"/>
    </location>
</feature>
<keyword evidence="5 8" id="KW-0472">Membrane</keyword>
<keyword evidence="6" id="KW-0456">Lyase</keyword>
<comment type="subcellular location">
    <subcellularLocation>
        <location evidence="1">Membrane</location>
    </subcellularLocation>
</comment>
<reference evidence="10 11" key="1">
    <citation type="submission" date="2020-08" db="EMBL/GenBank/DDBJ databases">
        <title>Genomic Encyclopedia of Type Strains, Phase IV (KMG-IV): sequencing the most valuable type-strain genomes for metagenomic binning, comparative biology and taxonomic classification.</title>
        <authorList>
            <person name="Goeker M."/>
        </authorList>
    </citation>
    <scope>NUCLEOTIDE SEQUENCE [LARGE SCALE GENOMIC DNA]</scope>
    <source>
        <strain evidence="10 11">DSM 105137</strain>
    </source>
</reference>
<dbReference type="SMART" id="SM00028">
    <property type="entry name" value="TPR"/>
    <property type="match status" value="6"/>
</dbReference>
<evidence type="ECO:0000256" key="2">
    <source>
        <dbReference type="ARBA" id="ARBA00022692"/>
    </source>
</evidence>
<evidence type="ECO:0000313" key="10">
    <source>
        <dbReference type="EMBL" id="MBB4080536.1"/>
    </source>
</evidence>
<feature type="repeat" description="TPR" evidence="7">
    <location>
        <begin position="220"/>
        <end position="253"/>
    </location>
</feature>
<dbReference type="GO" id="GO:0009190">
    <property type="term" value="P:cyclic nucleotide biosynthetic process"/>
    <property type="evidence" value="ECO:0007669"/>
    <property type="project" value="InterPro"/>
</dbReference>
<dbReference type="AlphaFoldDB" id="A0A840EI12"/>
<name>A0A840EI12_9BACT</name>
<dbReference type="Pfam" id="PF00211">
    <property type="entry name" value="Guanylate_cyc"/>
    <property type="match status" value="1"/>
</dbReference>
<dbReference type="InterPro" id="IPR019734">
    <property type="entry name" value="TPR_rpt"/>
</dbReference>
<dbReference type="Pfam" id="PF13424">
    <property type="entry name" value="TPR_12"/>
    <property type="match status" value="3"/>
</dbReference>
<dbReference type="SMART" id="SM00044">
    <property type="entry name" value="CYCc"/>
    <property type="match status" value="1"/>
</dbReference>
<evidence type="ECO:0000259" key="9">
    <source>
        <dbReference type="PROSITE" id="PS50125"/>
    </source>
</evidence>
<evidence type="ECO:0000256" key="7">
    <source>
        <dbReference type="PROSITE-ProRule" id="PRU00339"/>
    </source>
</evidence>
<feature type="repeat" description="TPR" evidence="7">
    <location>
        <begin position="298"/>
        <end position="331"/>
    </location>
</feature>
<protein>
    <submittedName>
        <fullName evidence="10">Class 3 adenylate cyclase/tetratricopeptide (TPR) repeat protein</fullName>
    </submittedName>
</protein>
<feature type="repeat" description="TPR" evidence="7">
    <location>
        <begin position="99"/>
        <end position="132"/>
    </location>
</feature>
<dbReference type="SUPFAM" id="SSF55073">
    <property type="entry name" value="Nucleotide cyclase"/>
    <property type="match status" value="1"/>
</dbReference>
<keyword evidence="3" id="KW-0547">Nucleotide-binding</keyword>
<evidence type="ECO:0000256" key="6">
    <source>
        <dbReference type="ARBA" id="ARBA00023239"/>
    </source>
</evidence>
<keyword evidence="7" id="KW-0802">TPR repeat</keyword>
<comment type="caution">
    <text evidence="10">The sequence shown here is derived from an EMBL/GenBank/DDBJ whole genome shotgun (WGS) entry which is preliminary data.</text>
</comment>
<evidence type="ECO:0000256" key="3">
    <source>
        <dbReference type="ARBA" id="ARBA00022741"/>
    </source>
</evidence>
<dbReference type="InterPro" id="IPR011990">
    <property type="entry name" value="TPR-like_helical_dom_sf"/>
</dbReference>
<sequence>MAIAKTLGRKISAVLAPGVKRAYLLLILILGLTQAMQAADPPVDSLRTILETAKSDTLRLRTLLELSTLTFRSDPNAAIAYAESARQLAGKLDDQTSLAYALKNIGLAYYIKGDYFEVLENWQRSLEIFEAIDDRLGISNLTSNVGAVYFNQGDDPKALEYYLRSLQVSEQINDSLRIATALNNIGAVYFNNKNTHDRALDYYLRALSISERVNDLEAIGTSAVNLGEIYQDKRDFERAIFYFEKALAAYEQSGGNAPYALYNLGKTYAAKGEYRKSLEYHRRAYTVAAGREARLEMATALVGTGQTQLLSQQIEQAAETFKRALSLAREVGSLVRMKDAYEGLTEAYARQADYQEAFRYQSLLNSIRDTLYTIEKDNRIQSLQFKFDIEKKENQIAMLNIDNALKEVQIQRAFTVRNLLYALALFLICTVAGVFYQYWFAKKSNRLIQKERNRSERILLNILPSDTAEELKQNGFVKAKRYERATVLFTDFKRFTEFAEHYPPTELVKSLDFYFRAFDEITSQYELEKIKTIGDSYMCVGGLPVINDTNPADAIYAAFEMAEFVRSVKIEQPEGIIPFEMRVGLSTGPVVAGVVGTKKFQYDIWGPTVNIASRMETCSEPGRINISAFTYELIRNQFACTYRGVIEAKNGEQLKMYFVDRPLVENPEVAGVF</sequence>
<evidence type="ECO:0000256" key="5">
    <source>
        <dbReference type="ARBA" id="ARBA00023136"/>
    </source>
</evidence>
<feature type="domain" description="Guanylate cyclase" evidence="9">
    <location>
        <begin position="486"/>
        <end position="616"/>
    </location>
</feature>
<evidence type="ECO:0000256" key="4">
    <source>
        <dbReference type="ARBA" id="ARBA00022989"/>
    </source>
</evidence>
<keyword evidence="11" id="KW-1185">Reference proteome</keyword>
<dbReference type="Gene3D" id="3.30.70.1230">
    <property type="entry name" value="Nucleotide cyclase"/>
    <property type="match status" value="1"/>
</dbReference>
<feature type="repeat" description="TPR" evidence="7">
    <location>
        <begin position="139"/>
        <end position="172"/>
    </location>
</feature>
<keyword evidence="2 8" id="KW-0812">Transmembrane</keyword>
<gene>
    <name evidence="10" type="ORF">GGR28_003170</name>
</gene>
<proteinExistence type="predicted"/>
<dbReference type="Proteomes" id="UP000576209">
    <property type="component" value="Unassembled WGS sequence"/>
</dbReference>
<dbReference type="GO" id="GO:0004016">
    <property type="term" value="F:adenylate cyclase activity"/>
    <property type="evidence" value="ECO:0007669"/>
    <property type="project" value="UniProtKB-ARBA"/>
</dbReference>
<evidence type="ECO:0000256" key="1">
    <source>
        <dbReference type="ARBA" id="ARBA00004370"/>
    </source>
</evidence>
<organism evidence="10 11">
    <name type="scientific">Neolewinella aquimaris</name>
    <dbReference type="NCBI Taxonomy" id="1835722"/>
    <lineage>
        <taxon>Bacteria</taxon>
        <taxon>Pseudomonadati</taxon>
        <taxon>Bacteroidota</taxon>
        <taxon>Saprospiria</taxon>
        <taxon>Saprospirales</taxon>
        <taxon>Lewinellaceae</taxon>
        <taxon>Neolewinella</taxon>
    </lineage>
</organism>
<dbReference type="RefSeq" id="WP_183496767.1">
    <property type="nucleotide sequence ID" value="NZ_JACIFF010000008.1"/>
</dbReference>
<dbReference type="PANTHER" id="PTHR11920:SF335">
    <property type="entry name" value="GUANYLATE CYCLASE"/>
    <property type="match status" value="1"/>
</dbReference>
<dbReference type="GO" id="GO:0016020">
    <property type="term" value="C:membrane"/>
    <property type="evidence" value="ECO:0007669"/>
    <property type="project" value="UniProtKB-SubCell"/>
</dbReference>
<evidence type="ECO:0000256" key="8">
    <source>
        <dbReference type="SAM" id="Phobius"/>
    </source>
</evidence>
<feature type="repeat" description="TPR" evidence="7">
    <location>
        <begin position="258"/>
        <end position="291"/>
    </location>
</feature>
<dbReference type="InterPro" id="IPR050401">
    <property type="entry name" value="Cyclic_nucleotide_synthase"/>
</dbReference>